<dbReference type="AlphaFoldDB" id="A0AAW2QSU7"/>
<name>A0AAW2QSU7_9LAMI</name>
<comment type="caution">
    <text evidence="2">The sequence shown here is derived from an EMBL/GenBank/DDBJ whole genome shotgun (WGS) entry which is preliminary data.</text>
</comment>
<proteinExistence type="predicted"/>
<organism evidence="2">
    <name type="scientific">Sesamum angustifolium</name>
    <dbReference type="NCBI Taxonomy" id="2727405"/>
    <lineage>
        <taxon>Eukaryota</taxon>
        <taxon>Viridiplantae</taxon>
        <taxon>Streptophyta</taxon>
        <taxon>Embryophyta</taxon>
        <taxon>Tracheophyta</taxon>
        <taxon>Spermatophyta</taxon>
        <taxon>Magnoliopsida</taxon>
        <taxon>eudicotyledons</taxon>
        <taxon>Gunneridae</taxon>
        <taxon>Pentapetalae</taxon>
        <taxon>asterids</taxon>
        <taxon>lamiids</taxon>
        <taxon>Lamiales</taxon>
        <taxon>Pedaliaceae</taxon>
        <taxon>Sesamum</taxon>
    </lineage>
</organism>
<reference evidence="2" key="2">
    <citation type="journal article" date="2024" name="Plant">
        <title>Genomic evolution and insights into agronomic trait innovations of Sesamum species.</title>
        <authorList>
            <person name="Miao H."/>
            <person name="Wang L."/>
            <person name="Qu L."/>
            <person name="Liu H."/>
            <person name="Sun Y."/>
            <person name="Le M."/>
            <person name="Wang Q."/>
            <person name="Wei S."/>
            <person name="Zheng Y."/>
            <person name="Lin W."/>
            <person name="Duan Y."/>
            <person name="Cao H."/>
            <person name="Xiong S."/>
            <person name="Wang X."/>
            <person name="Wei L."/>
            <person name="Li C."/>
            <person name="Ma Q."/>
            <person name="Ju M."/>
            <person name="Zhao R."/>
            <person name="Li G."/>
            <person name="Mu C."/>
            <person name="Tian Q."/>
            <person name="Mei H."/>
            <person name="Zhang T."/>
            <person name="Gao T."/>
            <person name="Zhang H."/>
        </authorList>
    </citation>
    <scope>NUCLEOTIDE SEQUENCE</scope>
    <source>
        <strain evidence="2">G01</strain>
    </source>
</reference>
<evidence type="ECO:0000256" key="1">
    <source>
        <dbReference type="SAM" id="MobiDB-lite"/>
    </source>
</evidence>
<protein>
    <submittedName>
        <fullName evidence="2">Uncharacterized protein</fullName>
    </submittedName>
</protein>
<feature type="region of interest" description="Disordered" evidence="1">
    <location>
        <begin position="88"/>
        <end position="119"/>
    </location>
</feature>
<gene>
    <name evidence="2" type="ORF">Sangu_0386300</name>
</gene>
<dbReference type="EMBL" id="JACGWK010000002">
    <property type="protein sequence ID" value="KAL0370682.1"/>
    <property type="molecule type" value="Genomic_DNA"/>
</dbReference>
<feature type="compositionally biased region" description="Polar residues" evidence="1">
    <location>
        <begin position="90"/>
        <end position="109"/>
    </location>
</feature>
<reference evidence="2" key="1">
    <citation type="submission" date="2020-06" db="EMBL/GenBank/DDBJ databases">
        <authorList>
            <person name="Li T."/>
            <person name="Hu X."/>
            <person name="Zhang T."/>
            <person name="Song X."/>
            <person name="Zhang H."/>
            <person name="Dai N."/>
            <person name="Sheng W."/>
            <person name="Hou X."/>
            <person name="Wei L."/>
        </authorList>
    </citation>
    <scope>NUCLEOTIDE SEQUENCE</scope>
    <source>
        <strain evidence="2">G01</strain>
        <tissue evidence="2">Leaf</tissue>
    </source>
</reference>
<accession>A0AAW2QSU7</accession>
<sequence length="119" mass="12814">MEDHQPQSTADEVHTPTEFEASVAMTEQLMWLAAVRGKNKDLVFGLGSEAYFSSRTYTAPSPPPPLNPAVEDRIGCLEELMPNMMVPEMQASSSTTGPSQLIASSTSPAPNDDEMGVLD</sequence>
<evidence type="ECO:0000313" key="2">
    <source>
        <dbReference type="EMBL" id="KAL0370682.1"/>
    </source>
</evidence>